<keyword evidence="2 5" id="KW-0694">RNA-binding</keyword>
<evidence type="ECO:0000256" key="6">
    <source>
        <dbReference type="SAM" id="MobiDB-lite"/>
    </source>
</evidence>
<evidence type="ECO:0000256" key="5">
    <source>
        <dbReference type="HAMAP-Rule" id="MF_01334"/>
    </source>
</evidence>
<evidence type="ECO:0000313" key="10">
    <source>
        <dbReference type="EMBL" id="SFP53178.1"/>
    </source>
</evidence>
<accession>A0A1I5R3T9</accession>
<feature type="compositionally biased region" description="Acidic residues" evidence="6">
    <location>
        <begin position="185"/>
        <end position="201"/>
    </location>
</feature>
<keyword evidence="1 5" id="KW-0699">rRNA-binding</keyword>
<dbReference type="RefSeq" id="WP_089832743.1">
    <property type="nucleotide sequence ID" value="NZ_BJWI01000054.1"/>
</dbReference>
<dbReference type="CDD" id="cd00495">
    <property type="entry name" value="Ribosomal_L25_TL5_CTC"/>
    <property type="match status" value="1"/>
</dbReference>
<dbReference type="Pfam" id="PF01386">
    <property type="entry name" value="Ribosomal_L25p"/>
    <property type="match status" value="1"/>
</dbReference>
<dbReference type="NCBIfam" id="TIGR00731">
    <property type="entry name" value="bL25_bact_ctc"/>
    <property type="match status" value="1"/>
</dbReference>
<dbReference type="PANTHER" id="PTHR33284:SF1">
    <property type="entry name" value="RIBOSOMAL PROTEIN L25_GLN-TRNA SYNTHETASE, ANTI-CODON-BINDING DOMAIN-CONTAINING PROTEIN"/>
    <property type="match status" value="1"/>
</dbReference>
<name>A0A1I5R3T9_9BACI</name>
<feature type="domain" description="Large ribosomal subunit protein bL25 beta" evidence="8">
    <location>
        <begin position="100"/>
        <end position="181"/>
    </location>
</feature>
<dbReference type="GO" id="GO:0022625">
    <property type="term" value="C:cytosolic large ribosomal subunit"/>
    <property type="evidence" value="ECO:0007669"/>
    <property type="project" value="TreeGrafter"/>
</dbReference>
<evidence type="ECO:0000256" key="1">
    <source>
        <dbReference type="ARBA" id="ARBA00022730"/>
    </source>
</evidence>
<comment type="similarity">
    <text evidence="5">Belongs to the bacterial ribosomal protein bL25 family. CTC subfamily.</text>
</comment>
<dbReference type="PANTHER" id="PTHR33284">
    <property type="entry name" value="RIBOSOMAL PROTEIN L25/GLN-TRNA SYNTHETASE, ANTI-CODON-BINDING DOMAIN-CONTAINING PROTEIN"/>
    <property type="match status" value="1"/>
</dbReference>
<dbReference type="EMBL" id="BJWI01000054">
    <property type="protein sequence ID" value="GEM02720.1"/>
    <property type="molecule type" value="Genomic_DNA"/>
</dbReference>
<dbReference type="GO" id="GO:0006412">
    <property type="term" value="P:translation"/>
    <property type="evidence" value="ECO:0007669"/>
    <property type="project" value="UniProtKB-UniRule"/>
</dbReference>
<dbReference type="Gene3D" id="2.170.120.20">
    <property type="entry name" value="Ribosomal protein L25, beta domain"/>
    <property type="match status" value="1"/>
</dbReference>
<keyword evidence="3 5" id="KW-0689">Ribosomal protein</keyword>
<dbReference type="Gene3D" id="2.40.240.10">
    <property type="entry name" value="Ribosomal Protein L25, Chain P"/>
    <property type="match status" value="1"/>
</dbReference>
<evidence type="ECO:0000256" key="4">
    <source>
        <dbReference type="ARBA" id="ARBA00023274"/>
    </source>
</evidence>
<dbReference type="InterPro" id="IPR020057">
    <property type="entry name" value="Ribosomal_bL25_b-dom"/>
</dbReference>
<dbReference type="InterPro" id="IPR001021">
    <property type="entry name" value="Ribosomal_bL25_long"/>
</dbReference>
<dbReference type="Pfam" id="PF14693">
    <property type="entry name" value="Ribosomal_TL5_C"/>
    <property type="match status" value="1"/>
</dbReference>
<evidence type="ECO:0000313" key="9">
    <source>
        <dbReference type="EMBL" id="GEM02720.1"/>
    </source>
</evidence>
<evidence type="ECO:0000259" key="7">
    <source>
        <dbReference type="Pfam" id="PF01386"/>
    </source>
</evidence>
<dbReference type="Proteomes" id="UP000242243">
    <property type="component" value="Unassembled WGS sequence"/>
</dbReference>
<dbReference type="GO" id="GO:0008097">
    <property type="term" value="F:5S rRNA binding"/>
    <property type="evidence" value="ECO:0007669"/>
    <property type="project" value="InterPro"/>
</dbReference>
<gene>
    <name evidence="5 9" type="primary">rplY</name>
    <name evidence="5" type="synonym">ctc</name>
    <name evidence="9" type="ORF">HHA03_22520</name>
    <name evidence="10" type="ORF">SAMN05421839_12632</name>
</gene>
<dbReference type="HAMAP" id="MF_01334">
    <property type="entry name" value="Ribosomal_bL25_CTC"/>
    <property type="match status" value="1"/>
</dbReference>
<evidence type="ECO:0000259" key="8">
    <source>
        <dbReference type="Pfam" id="PF14693"/>
    </source>
</evidence>
<dbReference type="GO" id="GO:0003735">
    <property type="term" value="F:structural constituent of ribosome"/>
    <property type="evidence" value="ECO:0007669"/>
    <property type="project" value="InterPro"/>
</dbReference>
<comment type="subunit">
    <text evidence="5">Part of the 50S ribosomal subunit; part of the 5S rRNA/L5/L18/L25 subcomplex. Contacts the 5S rRNA. Binds to the 5S rRNA independently of L5 and L18.</text>
</comment>
<organism evidence="10 11">
    <name type="scientific">Halolactibacillus halophilus</name>
    <dbReference type="NCBI Taxonomy" id="306540"/>
    <lineage>
        <taxon>Bacteria</taxon>
        <taxon>Bacillati</taxon>
        <taxon>Bacillota</taxon>
        <taxon>Bacilli</taxon>
        <taxon>Bacillales</taxon>
        <taxon>Bacillaceae</taxon>
        <taxon>Halolactibacillus</taxon>
    </lineage>
</organism>
<sequence length="214" mass="23789">MTVKLKAERRDDLKKSNTKAIRDKGFIPAVVYGKGKETMTVQVDSVELLKTVRDEGRNAIISLDVDGTSVDVMLHEYQVEPLKDQLVHADFYIVDMKQEMDVMVPVHLEGESKGQKEGGVLQQPEYELEVRAKPANIPEEILLDISDLEVGDSIMVSDLKDGKNYEILDDENTTIVAVTAPDKVEDLEGTEETGADEEIEPELVGQKGSSNEEE</sequence>
<dbReference type="AlphaFoldDB" id="A0A1I5R3T9"/>
<dbReference type="InterPro" id="IPR037121">
    <property type="entry name" value="Ribosomal_bL25_C"/>
</dbReference>
<feature type="region of interest" description="Disordered" evidence="6">
    <location>
        <begin position="180"/>
        <end position="214"/>
    </location>
</feature>
<dbReference type="OrthoDB" id="9790002at2"/>
<reference evidence="10 11" key="1">
    <citation type="submission" date="2016-10" db="EMBL/GenBank/DDBJ databases">
        <authorList>
            <person name="de Groot N.N."/>
        </authorList>
    </citation>
    <scope>NUCLEOTIDE SEQUENCE [LARGE SCALE GENOMIC DNA]</scope>
    <source>
        <strain evidence="10 11">DSM 17073</strain>
    </source>
</reference>
<evidence type="ECO:0000256" key="3">
    <source>
        <dbReference type="ARBA" id="ARBA00022980"/>
    </source>
</evidence>
<dbReference type="InterPro" id="IPR020056">
    <property type="entry name" value="Rbsml_bL25/Gln-tRNA_synth_N"/>
</dbReference>
<dbReference type="NCBIfam" id="NF004133">
    <property type="entry name" value="PRK05618.2-4"/>
    <property type="match status" value="1"/>
</dbReference>
<comment type="function">
    <text evidence="5">This is one of the proteins that binds to the 5S RNA in the ribosome where it forms part of the central protuberance.</text>
</comment>
<dbReference type="SUPFAM" id="SSF50715">
    <property type="entry name" value="Ribosomal protein L25-like"/>
    <property type="match status" value="1"/>
</dbReference>
<dbReference type="Proteomes" id="UP000321547">
    <property type="component" value="Unassembled WGS sequence"/>
</dbReference>
<evidence type="ECO:0000313" key="11">
    <source>
        <dbReference type="Proteomes" id="UP000242243"/>
    </source>
</evidence>
<dbReference type="EMBL" id="FOXC01000026">
    <property type="protein sequence ID" value="SFP53178.1"/>
    <property type="molecule type" value="Genomic_DNA"/>
</dbReference>
<evidence type="ECO:0000313" key="12">
    <source>
        <dbReference type="Proteomes" id="UP000321547"/>
    </source>
</evidence>
<evidence type="ECO:0000256" key="2">
    <source>
        <dbReference type="ARBA" id="ARBA00022884"/>
    </source>
</evidence>
<dbReference type="InterPro" id="IPR029751">
    <property type="entry name" value="Ribosomal_L25_dom"/>
</dbReference>
<dbReference type="STRING" id="306540.SAMN05421839_12632"/>
<dbReference type="InterPro" id="IPR011035">
    <property type="entry name" value="Ribosomal_bL25/Gln-tRNA_synth"/>
</dbReference>
<reference evidence="9 12" key="2">
    <citation type="submission" date="2019-07" db="EMBL/GenBank/DDBJ databases">
        <title>Whole genome shotgun sequence of Halolactibacillus halophilus NBRC 100868.</title>
        <authorList>
            <person name="Hosoyama A."/>
            <person name="Uohara A."/>
            <person name="Ohji S."/>
            <person name="Ichikawa N."/>
        </authorList>
    </citation>
    <scope>NUCLEOTIDE SEQUENCE [LARGE SCALE GENOMIC DNA]</scope>
    <source>
        <strain evidence="9 12">NBRC 100868</strain>
    </source>
</reference>
<protein>
    <recommendedName>
        <fullName evidence="5">Large ribosomal subunit protein bL25</fullName>
    </recommendedName>
    <alternativeName>
        <fullName evidence="5">General stress protein CTC</fullName>
    </alternativeName>
</protein>
<proteinExistence type="inferred from homology"/>
<keyword evidence="4 5" id="KW-0687">Ribonucleoprotein</keyword>
<dbReference type="InterPro" id="IPR020930">
    <property type="entry name" value="Ribosomal_uL5_bac-type"/>
</dbReference>
<feature type="domain" description="Large ribosomal subunit protein bL25 L25" evidence="7">
    <location>
        <begin position="5"/>
        <end position="91"/>
    </location>
</feature>
<keyword evidence="12" id="KW-1185">Reference proteome</keyword>